<protein>
    <recommendedName>
        <fullName evidence="5 9">Uracil-DNA glycosylase</fullName>
        <shortName evidence="9">UDG</shortName>
        <ecNumber evidence="4 9">3.2.2.27</ecNumber>
    </recommendedName>
</protein>
<comment type="subcellular location">
    <subcellularLocation>
        <location evidence="9">Cytoplasm</location>
    </subcellularLocation>
</comment>
<evidence type="ECO:0000256" key="2">
    <source>
        <dbReference type="ARBA" id="ARBA00002631"/>
    </source>
</evidence>
<dbReference type="InterPro" id="IPR018085">
    <property type="entry name" value="Ura-DNA_Glyclase_AS"/>
</dbReference>
<keyword evidence="8 9" id="KW-0234">DNA repair</keyword>
<organism evidence="13 14">
    <name type="scientific">Thalassotalea loyana</name>
    <dbReference type="NCBI Taxonomy" id="280483"/>
    <lineage>
        <taxon>Bacteria</taxon>
        <taxon>Pseudomonadati</taxon>
        <taxon>Pseudomonadota</taxon>
        <taxon>Gammaproteobacteria</taxon>
        <taxon>Alteromonadales</taxon>
        <taxon>Colwelliaceae</taxon>
        <taxon>Thalassotalea</taxon>
    </lineage>
</organism>
<dbReference type="SUPFAM" id="SSF52141">
    <property type="entry name" value="Uracil-DNA glycosylase-like"/>
    <property type="match status" value="1"/>
</dbReference>
<evidence type="ECO:0000256" key="5">
    <source>
        <dbReference type="ARBA" id="ARBA00018429"/>
    </source>
</evidence>
<evidence type="ECO:0000313" key="14">
    <source>
        <dbReference type="Proteomes" id="UP001157134"/>
    </source>
</evidence>
<evidence type="ECO:0000259" key="12">
    <source>
        <dbReference type="SMART" id="SM00986"/>
    </source>
</evidence>
<evidence type="ECO:0000256" key="3">
    <source>
        <dbReference type="ARBA" id="ARBA00008184"/>
    </source>
</evidence>
<evidence type="ECO:0000256" key="1">
    <source>
        <dbReference type="ARBA" id="ARBA00001400"/>
    </source>
</evidence>
<keyword evidence="6 9" id="KW-0227">DNA damage</keyword>
<dbReference type="HAMAP" id="MF_00148">
    <property type="entry name" value="UDG"/>
    <property type="match status" value="1"/>
</dbReference>
<dbReference type="InterPro" id="IPR036895">
    <property type="entry name" value="Uracil-DNA_glycosylase-like_sf"/>
</dbReference>
<evidence type="ECO:0000256" key="9">
    <source>
        <dbReference type="HAMAP-Rule" id="MF_00148"/>
    </source>
</evidence>
<dbReference type="NCBIfam" id="TIGR00628">
    <property type="entry name" value="ung"/>
    <property type="match status" value="1"/>
</dbReference>
<dbReference type="SMART" id="SM00986">
    <property type="entry name" value="UDG"/>
    <property type="match status" value="1"/>
</dbReference>
<dbReference type="PANTHER" id="PTHR11264">
    <property type="entry name" value="URACIL-DNA GLYCOSYLASE"/>
    <property type="match status" value="1"/>
</dbReference>
<dbReference type="NCBIfam" id="NF003588">
    <property type="entry name" value="PRK05254.1-1"/>
    <property type="match status" value="1"/>
</dbReference>
<dbReference type="InterPro" id="IPR002043">
    <property type="entry name" value="UDG_fam1"/>
</dbReference>
<name>A0ABQ6HA28_9GAMM</name>
<reference evidence="13 14" key="1">
    <citation type="submission" date="2023-03" db="EMBL/GenBank/DDBJ databases">
        <title>Thalassotalea loyana LMG 22536T draft genome sequence.</title>
        <authorList>
            <person name="Sawabe T."/>
        </authorList>
    </citation>
    <scope>NUCLEOTIDE SEQUENCE [LARGE SCALE GENOMIC DNA]</scope>
    <source>
        <strain evidence="13 14">LMG 22536</strain>
    </source>
</reference>
<dbReference type="PANTHER" id="PTHR11264:SF0">
    <property type="entry name" value="URACIL-DNA GLYCOSYLASE"/>
    <property type="match status" value="1"/>
</dbReference>
<gene>
    <name evidence="9 13" type="primary">ung</name>
    <name evidence="13" type="ORF">tloyanaT_03920</name>
</gene>
<evidence type="ECO:0000313" key="13">
    <source>
        <dbReference type="EMBL" id="GLX84140.1"/>
    </source>
</evidence>
<comment type="catalytic activity">
    <reaction evidence="1 9 11">
        <text>Hydrolyzes single-stranded DNA or mismatched double-stranded DNA and polynucleotides, releasing free uracil.</text>
        <dbReference type="EC" id="3.2.2.27"/>
    </reaction>
</comment>
<dbReference type="Pfam" id="PF03167">
    <property type="entry name" value="UDG"/>
    <property type="match status" value="1"/>
</dbReference>
<feature type="active site" description="Proton acceptor" evidence="9 10">
    <location>
        <position position="61"/>
    </location>
</feature>
<evidence type="ECO:0000256" key="4">
    <source>
        <dbReference type="ARBA" id="ARBA00012030"/>
    </source>
</evidence>
<comment type="caution">
    <text evidence="13">The sequence shown here is derived from an EMBL/GenBank/DDBJ whole genome shotgun (WGS) entry which is preliminary data.</text>
</comment>
<comment type="similarity">
    <text evidence="3 9 11">Belongs to the uracil-DNA glycosylase (UDG) superfamily. UNG family.</text>
</comment>
<evidence type="ECO:0000256" key="8">
    <source>
        <dbReference type="ARBA" id="ARBA00023204"/>
    </source>
</evidence>
<keyword evidence="7 9" id="KW-0378">Hydrolase</keyword>
<dbReference type="PROSITE" id="PS00130">
    <property type="entry name" value="U_DNA_GLYCOSYLASE"/>
    <property type="match status" value="1"/>
</dbReference>
<dbReference type="NCBIfam" id="NF003591">
    <property type="entry name" value="PRK05254.1-4"/>
    <property type="match status" value="1"/>
</dbReference>
<dbReference type="EC" id="3.2.2.27" evidence="4 9"/>
<keyword evidence="9" id="KW-0963">Cytoplasm</keyword>
<comment type="function">
    <text evidence="2 9 11">Excises uracil residues from the DNA which can arise as a result of misincorporation of dUMP residues by DNA polymerase or due to deamination of cytosine.</text>
</comment>
<dbReference type="SMART" id="SM00987">
    <property type="entry name" value="UreE_C"/>
    <property type="match status" value="1"/>
</dbReference>
<dbReference type="NCBIfam" id="NF003592">
    <property type="entry name" value="PRK05254.1-5"/>
    <property type="match status" value="1"/>
</dbReference>
<dbReference type="NCBIfam" id="NF003589">
    <property type="entry name" value="PRK05254.1-2"/>
    <property type="match status" value="1"/>
</dbReference>
<evidence type="ECO:0000256" key="11">
    <source>
        <dbReference type="RuleBase" id="RU003780"/>
    </source>
</evidence>
<accession>A0ABQ6HA28</accession>
<evidence type="ECO:0000256" key="10">
    <source>
        <dbReference type="PROSITE-ProRule" id="PRU10072"/>
    </source>
</evidence>
<dbReference type="EMBL" id="BSSV01000001">
    <property type="protein sequence ID" value="GLX84140.1"/>
    <property type="molecule type" value="Genomic_DNA"/>
</dbReference>
<evidence type="ECO:0000256" key="6">
    <source>
        <dbReference type="ARBA" id="ARBA00022763"/>
    </source>
</evidence>
<keyword evidence="14" id="KW-1185">Reference proteome</keyword>
<dbReference type="Proteomes" id="UP001157134">
    <property type="component" value="Unassembled WGS sequence"/>
</dbReference>
<dbReference type="InterPro" id="IPR005122">
    <property type="entry name" value="Uracil-DNA_glycosylase-like"/>
</dbReference>
<feature type="domain" description="Uracil-DNA glycosylase-like" evidence="12">
    <location>
        <begin position="46"/>
        <end position="207"/>
    </location>
</feature>
<dbReference type="CDD" id="cd10027">
    <property type="entry name" value="UDG-F1-like"/>
    <property type="match status" value="1"/>
</dbReference>
<proteinExistence type="inferred from homology"/>
<dbReference type="RefSeq" id="WP_284296419.1">
    <property type="nucleotide sequence ID" value="NZ_BSSV01000001.1"/>
</dbReference>
<evidence type="ECO:0000256" key="7">
    <source>
        <dbReference type="ARBA" id="ARBA00022801"/>
    </source>
</evidence>
<sequence>MDNWQSFIDEEKQQDYLADTLTYIAKRRSQGINVYPRDSELFNAFALTPFDKVKVVIIGQDPYHGEEQAHGLSFSVQKGIKIPPSLVNMYKELVTDIEGFVSPEHGDLSHWANQGVLLLNTVLSVEEGQAHSHKDLGWEQFTDKVVEKLNQRDEPMVFILWGAHAKKKGKRINRDTHFVIEGPHPSPLSAYRGFFGCRHFSKANQYLTEIGLTEIDWQV</sequence>
<dbReference type="Gene3D" id="3.40.470.10">
    <property type="entry name" value="Uracil-DNA glycosylase-like domain"/>
    <property type="match status" value="1"/>
</dbReference>